<keyword evidence="4" id="KW-1185">Reference proteome</keyword>
<evidence type="ECO:0000313" key="4">
    <source>
        <dbReference type="Proteomes" id="UP000683565"/>
    </source>
</evidence>
<feature type="coiled-coil region" evidence="1">
    <location>
        <begin position="156"/>
        <end position="236"/>
    </location>
</feature>
<dbReference type="EMBL" id="CP067334">
    <property type="protein sequence ID" value="QXE28200.1"/>
    <property type="molecule type" value="Genomic_DNA"/>
</dbReference>
<feature type="coiled-coil region" evidence="1">
    <location>
        <begin position="96"/>
        <end position="130"/>
    </location>
</feature>
<keyword evidence="1" id="KW-0175">Coiled coil</keyword>
<evidence type="ECO:0000313" key="3">
    <source>
        <dbReference type="EMBL" id="QXE28200.1"/>
    </source>
</evidence>
<name>A0ABX8LA09_9CHLA</name>
<organism evidence="3 4">
    <name type="scientific">Chlamydia buteonis</name>
    <dbReference type="NCBI Taxonomy" id="2494525"/>
    <lineage>
        <taxon>Bacteria</taxon>
        <taxon>Pseudomonadati</taxon>
        <taxon>Chlamydiota</taxon>
        <taxon>Chlamydiia</taxon>
        <taxon>Chlamydiales</taxon>
        <taxon>Chlamydiaceae</taxon>
        <taxon>Chlamydia/Chlamydophila group</taxon>
        <taxon>Chlamydia</taxon>
    </lineage>
</organism>
<dbReference type="Proteomes" id="UP000683565">
    <property type="component" value="Chromosome"/>
</dbReference>
<feature type="transmembrane region" description="Helical" evidence="2">
    <location>
        <begin position="58"/>
        <end position="78"/>
    </location>
</feature>
<sequence length="239" mass="27786">MNDVTLLKNLEQTCVDILPTYSFEKQLLVHTTLIAINVVFILSNVIAVTAFASLLPSFVVVLSVTSIILGLVLLALGVKHIFAYFGKVKTVDFGKRNEYRSAIQKLLLEIQGLQNKVLNYKRDALEIKKEYDSLLQTCIKDKATYIDSEETWRFANDELESCIDRLNVRITDLQQINEDCKNRLQEEQQMHFESRLAYETELRKMSVRLKESNNIIERQRLRIKEINRKLMQSKTRSKI</sequence>
<accession>A0ABX8LA09</accession>
<reference evidence="3" key="1">
    <citation type="submission" date="2021-01" db="EMBL/GenBank/DDBJ databases">
        <title>Chlamydial infections in birds of prey presented to California wildlife rehabilitation facilities.</title>
        <authorList>
            <person name="Seibert B.A."/>
            <person name="Keel M.K."/>
            <person name="Kelly T.R."/>
            <person name="Nilsen R.A."/>
            <person name="Pesti D.R."/>
            <person name="Ciembor P.X."/>
            <person name="Gregory C.R."/>
            <person name="Ritchie B.W."/>
            <person name="Hawkins M.G."/>
        </authorList>
    </citation>
    <scope>NUCLEOTIDE SEQUENCE [LARGE SCALE GENOMIC DNA]</scope>
    <source>
        <strain evidence="3">SWA</strain>
    </source>
</reference>
<dbReference type="RefSeq" id="WP_131743706.1">
    <property type="nucleotide sequence ID" value="NZ_CAAAFM010000001.1"/>
</dbReference>
<gene>
    <name evidence="3" type="ORF">JJJ19_01560</name>
</gene>
<feature type="transmembrane region" description="Helical" evidence="2">
    <location>
        <begin position="27"/>
        <end position="52"/>
    </location>
</feature>
<proteinExistence type="predicted"/>
<keyword evidence="2" id="KW-1133">Transmembrane helix</keyword>
<keyword evidence="2" id="KW-0812">Transmembrane</keyword>
<keyword evidence="2" id="KW-0472">Membrane</keyword>
<evidence type="ECO:0008006" key="5">
    <source>
        <dbReference type="Google" id="ProtNLM"/>
    </source>
</evidence>
<protein>
    <recommendedName>
        <fullName evidence="5">IncA family protein</fullName>
    </recommendedName>
</protein>
<evidence type="ECO:0000256" key="2">
    <source>
        <dbReference type="SAM" id="Phobius"/>
    </source>
</evidence>
<evidence type="ECO:0000256" key="1">
    <source>
        <dbReference type="SAM" id="Coils"/>
    </source>
</evidence>